<dbReference type="InterPro" id="IPR051205">
    <property type="entry name" value="UbiH/COQ6_monooxygenase"/>
</dbReference>
<dbReference type="HOGENOM" id="CLU_009665_8_1_5"/>
<evidence type="ECO:0000256" key="2">
    <source>
        <dbReference type="ARBA" id="ARBA00004749"/>
    </source>
</evidence>
<gene>
    <name evidence="9" type="ordered locus">B488_05600</name>
</gene>
<keyword evidence="4" id="KW-0285">Flavoprotein</keyword>
<evidence type="ECO:0000313" key="9">
    <source>
        <dbReference type="EMBL" id="AGA64552.1"/>
    </source>
</evidence>
<protein>
    <submittedName>
        <fullName evidence="9">2-octaprenyl-6-methoxyphenyl hydroxylase</fullName>
    </submittedName>
</protein>
<comment type="cofactor">
    <cofactor evidence="1">
        <name>FAD</name>
        <dbReference type="ChEBI" id="CHEBI:57692"/>
    </cofactor>
</comment>
<dbReference type="RefSeq" id="WP_015272979.1">
    <property type="nucleotide sequence ID" value="NC_019907.1"/>
</dbReference>
<dbReference type="KEGG" id="lcc:B488_05600"/>
<dbReference type="EMBL" id="CP003789">
    <property type="protein sequence ID" value="AGA64552.1"/>
    <property type="molecule type" value="Genomic_DNA"/>
</dbReference>
<dbReference type="InterPro" id="IPR010971">
    <property type="entry name" value="UbiH/COQ6"/>
</dbReference>
<evidence type="ECO:0000259" key="8">
    <source>
        <dbReference type="Pfam" id="PF01494"/>
    </source>
</evidence>
<dbReference type="InterPro" id="IPR002938">
    <property type="entry name" value="FAD-bd"/>
</dbReference>
<sequence>MKHFDIVIIGAGLAGNMVALGAAKMGLKVALVSLRHPKDWRTTMLMDEGVYFLKHIDVWNEVQHAAAPVSEIKIFDTSDHFVTAPTVTFSSSEIGLDVLGYNFRNDILIKALDQAVAQSLQISFFESLVEHIFVNKDKVCLILSTGEILYSDFVVGSDGRNSIVRKQLGFGEKQWSYLQTALVLNFKHDFPHYGQCIEFHLFPGPFTQVPLLGNQSSLVWVMNPDVARIYLEMPLDKLSLKIEENMYSMLGKIEVLEGVQCWPLSGMVAHQFGKGRMAIVGEAAHVLPPIGAQGFNISMRDIILLLKVLENNRYSFSDAGDRFHKLRRGSVIGRTVAIDLFNRSLLSQGIFFNLLRVTTFHSLEKIKPLRQLVTRTGLLLHDDWKYSPFARKERIFPFKENTKKTLI</sequence>
<proteinExistence type="inferred from homology"/>
<organism evidence="9 10">
    <name type="scientific">Liberibacter crescens (strain BT-1)</name>
    <dbReference type="NCBI Taxonomy" id="1215343"/>
    <lineage>
        <taxon>Bacteria</taxon>
        <taxon>Pseudomonadati</taxon>
        <taxon>Pseudomonadota</taxon>
        <taxon>Alphaproteobacteria</taxon>
        <taxon>Hyphomicrobiales</taxon>
        <taxon>Rhizobiaceae</taxon>
        <taxon>Liberibacter</taxon>
    </lineage>
</organism>
<dbReference type="SUPFAM" id="SSF51905">
    <property type="entry name" value="FAD/NAD(P)-binding domain"/>
    <property type="match status" value="1"/>
</dbReference>
<reference evidence="9 10" key="1">
    <citation type="journal article" date="2012" name="Stand. Genomic Sci.">
        <title>Complete genome sequence of Liberibacter crescens BT-1.</title>
        <authorList>
            <person name="Leonard M.T."/>
            <person name="Fagen J.R."/>
            <person name="Davis-Richardson A.G."/>
            <person name="Davis M.J."/>
            <person name="Triplett E.W."/>
        </authorList>
    </citation>
    <scope>NUCLEOTIDE SEQUENCE [LARGE SCALE GENOMIC DNA]</scope>
    <source>
        <strain evidence="9 10">BT-1</strain>
    </source>
</reference>
<keyword evidence="6" id="KW-0560">Oxidoreductase</keyword>
<dbReference type="Gene3D" id="3.50.50.60">
    <property type="entry name" value="FAD/NAD(P)-binding domain"/>
    <property type="match status" value="2"/>
</dbReference>
<dbReference type="GO" id="GO:0006744">
    <property type="term" value="P:ubiquinone biosynthetic process"/>
    <property type="evidence" value="ECO:0007669"/>
    <property type="project" value="UniProtKB-UniPathway"/>
</dbReference>
<comment type="similarity">
    <text evidence="3">Belongs to the UbiH/COQ6 family.</text>
</comment>
<keyword evidence="10" id="KW-1185">Reference proteome</keyword>
<dbReference type="GO" id="GO:0004497">
    <property type="term" value="F:monooxygenase activity"/>
    <property type="evidence" value="ECO:0007669"/>
    <property type="project" value="UniProtKB-KW"/>
</dbReference>
<evidence type="ECO:0000256" key="1">
    <source>
        <dbReference type="ARBA" id="ARBA00001974"/>
    </source>
</evidence>
<dbReference type="PANTHER" id="PTHR43876:SF7">
    <property type="entry name" value="UBIQUINONE BIOSYNTHESIS MONOOXYGENASE COQ6, MITOCHONDRIAL"/>
    <property type="match status" value="1"/>
</dbReference>
<dbReference type="UniPathway" id="UPA00232"/>
<dbReference type="NCBIfam" id="TIGR01988">
    <property type="entry name" value="Ubi-OHases"/>
    <property type="match status" value="1"/>
</dbReference>
<accession>L0EUC9</accession>
<keyword evidence="7" id="KW-0503">Monooxygenase</keyword>
<dbReference type="Pfam" id="PF01494">
    <property type="entry name" value="FAD_binding_3"/>
    <property type="match status" value="1"/>
</dbReference>
<dbReference type="eggNOG" id="COG0654">
    <property type="taxonomic scope" value="Bacteria"/>
</dbReference>
<dbReference type="AlphaFoldDB" id="L0EUC9"/>
<dbReference type="PATRIC" id="fig|1215343.11.peg.570"/>
<feature type="domain" description="FAD-binding" evidence="8">
    <location>
        <begin position="5"/>
        <end position="309"/>
    </location>
</feature>
<name>L0EUC9_LIBCB</name>
<dbReference type="Proteomes" id="UP000010799">
    <property type="component" value="Chromosome"/>
</dbReference>
<evidence type="ECO:0000313" key="10">
    <source>
        <dbReference type="Proteomes" id="UP000010799"/>
    </source>
</evidence>
<comment type="pathway">
    <text evidence="2">Cofactor biosynthesis; ubiquinone biosynthesis.</text>
</comment>
<evidence type="ECO:0000256" key="7">
    <source>
        <dbReference type="ARBA" id="ARBA00023033"/>
    </source>
</evidence>
<dbReference type="STRING" id="1215343.B488_05600"/>
<dbReference type="PRINTS" id="PR00420">
    <property type="entry name" value="RNGMNOXGNASE"/>
</dbReference>
<evidence type="ECO:0000256" key="6">
    <source>
        <dbReference type="ARBA" id="ARBA00023002"/>
    </source>
</evidence>
<dbReference type="PANTHER" id="PTHR43876">
    <property type="entry name" value="UBIQUINONE BIOSYNTHESIS MONOOXYGENASE COQ6, MITOCHONDRIAL"/>
    <property type="match status" value="1"/>
</dbReference>
<dbReference type="GO" id="GO:0016705">
    <property type="term" value="F:oxidoreductase activity, acting on paired donors, with incorporation or reduction of molecular oxygen"/>
    <property type="evidence" value="ECO:0007669"/>
    <property type="project" value="InterPro"/>
</dbReference>
<dbReference type="GO" id="GO:0071949">
    <property type="term" value="F:FAD binding"/>
    <property type="evidence" value="ECO:0007669"/>
    <property type="project" value="InterPro"/>
</dbReference>
<evidence type="ECO:0000256" key="3">
    <source>
        <dbReference type="ARBA" id="ARBA00005349"/>
    </source>
</evidence>
<evidence type="ECO:0000256" key="5">
    <source>
        <dbReference type="ARBA" id="ARBA00022827"/>
    </source>
</evidence>
<evidence type="ECO:0000256" key="4">
    <source>
        <dbReference type="ARBA" id="ARBA00022630"/>
    </source>
</evidence>
<dbReference type="InterPro" id="IPR036188">
    <property type="entry name" value="FAD/NAD-bd_sf"/>
</dbReference>
<keyword evidence="5" id="KW-0274">FAD</keyword>